<reference evidence="2" key="1">
    <citation type="journal article" date="2014" name="Front. Microbiol.">
        <title>High frequency of phylogenetically diverse reductive dehalogenase-homologous genes in deep subseafloor sedimentary metagenomes.</title>
        <authorList>
            <person name="Kawai M."/>
            <person name="Futagami T."/>
            <person name="Toyoda A."/>
            <person name="Takaki Y."/>
            <person name="Nishi S."/>
            <person name="Hori S."/>
            <person name="Arai W."/>
            <person name="Tsubouchi T."/>
            <person name="Morono Y."/>
            <person name="Uchiyama I."/>
            <person name="Ito T."/>
            <person name="Fujiyama A."/>
            <person name="Inagaki F."/>
            <person name="Takami H."/>
        </authorList>
    </citation>
    <scope>NUCLEOTIDE SEQUENCE</scope>
    <source>
        <strain evidence="2">Expedition CK06-06</strain>
    </source>
</reference>
<protein>
    <recommendedName>
        <fullName evidence="1">Glycosyltransferase subfamily 4-like N-terminal domain-containing protein</fullName>
    </recommendedName>
</protein>
<dbReference type="InterPro" id="IPR028098">
    <property type="entry name" value="Glyco_trans_4-like_N"/>
</dbReference>
<dbReference type="SUPFAM" id="SSF53756">
    <property type="entry name" value="UDP-Glycosyltransferase/glycogen phosphorylase"/>
    <property type="match status" value="1"/>
</dbReference>
<evidence type="ECO:0000313" key="2">
    <source>
        <dbReference type="EMBL" id="GAG48105.1"/>
    </source>
</evidence>
<dbReference type="Pfam" id="PF13439">
    <property type="entry name" value="Glyco_transf_4"/>
    <property type="match status" value="1"/>
</dbReference>
<feature type="domain" description="Glycosyltransferase subfamily 4-like N-terminal" evidence="1">
    <location>
        <begin position="20"/>
        <end position="129"/>
    </location>
</feature>
<name>X0XXN8_9ZZZZ</name>
<sequence length="187" mass="21193">MAWRPRVALVFDTFPPHTDGGAGFVHNLSRELVKLGVEVHVITSTTARRFDARTMPQGFHLWPILRDWSWGACGSEAVSVLREALRKIHPDLIHVIYPSSERPNGYHLPVLLKLLGRCPVVTTFFSLSLLRGVTMRTRVTGLWLILTSNILVSHDPFYLSFLRLLSSWRLGRVRYVPVGSNIRPTDA</sequence>
<dbReference type="Gene3D" id="3.40.50.2000">
    <property type="entry name" value="Glycogen Phosphorylase B"/>
    <property type="match status" value="1"/>
</dbReference>
<dbReference type="AlphaFoldDB" id="X0XXN8"/>
<dbReference type="EMBL" id="BARS01055689">
    <property type="protein sequence ID" value="GAG48105.1"/>
    <property type="molecule type" value="Genomic_DNA"/>
</dbReference>
<feature type="non-terminal residue" evidence="2">
    <location>
        <position position="187"/>
    </location>
</feature>
<evidence type="ECO:0000259" key="1">
    <source>
        <dbReference type="Pfam" id="PF13439"/>
    </source>
</evidence>
<gene>
    <name evidence="2" type="ORF">S01H1_82179</name>
</gene>
<accession>X0XXN8</accession>
<comment type="caution">
    <text evidence="2">The sequence shown here is derived from an EMBL/GenBank/DDBJ whole genome shotgun (WGS) entry which is preliminary data.</text>
</comment>
<organism evidence="2">
    <name type="scientific">marine sediment metagenome</name>
    <dbReference type="NCBI Taxonomy" id="412755"/>
    <lineage>
        <taxon>unclassified sequences</taxon>
        <taxon>metagenomes</taxon>
        <taxon>ecological metagenomes</taxon>
    </lineage>
</organism>
<proteinExistence type="predicted"/>